<evidence type="ECO:0000256" key="3">
    <source>
        <dbReference type="ARBA" id="ARBA00023012"/>
    </source>
</evidence>
<keyword evidence="7" id="KW-1185">Reference proteome</keyword>
<evidence type="ECO:0000259" key="5">
    <source>
        <dbReference type="PROSITE" id="PS50109"/>
    </source>
</evidence>
<evidence type="ECO:0000256" key="2">
    <source>
        <dbReference type="ARBA" id="ARBA00022777"/>
    </source>
</evidence>
<name>A0A221KBU8_VITFI</name>
<dbReference type="SUPFAM" id="SSF55874">
    <property type="entry name" value="ATPase domain of HSP90 chaperone/DNA topoisomerase II/histidine kinase"/>
    <property type="match status" value="1"/>
</dbReference>
<keyword evidence="1" id="KW-0808">Transferase</keyword>
<dbReference type="Pfam" id="PF02518">
    <property type="entry name" value="HATPase_c"/>
    <property type="match status" value="1"/>
</dbReference>
<dbReference type="CDD" id="cd16917">
    <property type="entry name" value="HATPase_UhpB-NarQ-NarX-like"/>
    <property type="match status" value="1"/>
</dbReference>
<keyword evidence="4" id="KW-0472">Membrane</keyword>
<feature type="transmembrane region" description="Helical" evidence="4">
    <location>
        <begin position="267"/>
        <end position="287"/>
    </location>
</feature>
<dbReference type="InterPro" id="IPR036890">
    <property type="entry name" value="HATPase_C_sf"/>
</dbReference>
<dbReference type="EMBL" id="CP022423">
    <property type="protein sequence ID" value="ASM76283.1"/>
    <property type="molecule type" value="Genomic_DNA"/>
</dbReference>
<feature type="transmembrane region" description="Helical" evidence="4">
    <location>
        <begin position="235"/>
        <end position="255"/>
    </location>
</feature>
<sequence>MPGARGVWMRLLGLLLLGMLVWVTWLLNQSDDVGVVRFERAWRHHLFVQSLPGPRRGGLEPRVAPPAPQDEAAWAEVSLLREEDAPVSSQTPPIGLWWYRLSYTVPTGIKGPLALYIPRVVGAAVQVVSYEGGRWLVRWDGSEQRQDQWNHPIMVQLGEVGVPGSVVDIAIRLTRDSRDSHRMTAVHVGPLVSLEEQRHRRELLQLVVPQVGSLAFAALGLLALLYWSSRRHQHAYLLFALTAMAWVLHNLHYYIATPTHPSAVVWFRWMTDASIAWVLLLTCLFAMRFRTHRWVPQEKWLGLGVLLGSALTLPFWPLPNDWRSTMSHLPTLTALPCLVWLSWEAWRGRERELHIITLALWIVAFTIGHDALLSDGSINPESVYLLPLSTMVIFLALLQAAQIRYSHALWQVEHANAVLEQRLTEREAELRANHERLRGVEREQALLLERQRLMRDMHDGLGSTLMSTLVLVERDQLGNRAVAGLLRECVDDLRLVIDSLEPIDHDLVTLLAALRHRLGRRLESAGLVLDWQVEDVPPLPWLNPPDALQILRVVQEALTNILKHAQAHRIGIRVHQQGEAIHVVIADDGVGFDLAHVTWGRGLRHLSQRAARLGSTVDVHSELGHGTQVSLVLPLWRSA</sequence>
<gene>
    <name evidence="6" type="ORF">VITFI_CDS0504</name>
</gene>
<feature type="transmembrane region" description="Helical" evidence="4">
    <location>
        <begin position="7"/>
        <end position="27"/>
    </location>
</feature>
<dbReference type="GO" id="GO:0016301">
    <property type="term" value="F:kinase activity"/>
    <property type="evidence" value="ECO:0007669"/>
    <property type="project" value="UniProtKB-KW"/>
</dbReference>
<keyword evidence="2" id="KW-0418">Kinase</keyword>
<feature type="transmembrane region" description="Helical" evidence="4">
    <location>
        <begin position="299"/>
        <end position="316"/>
    </location>
</feature>
<dbReference type="PANTHER" id="PTHR24421:SF58">
    <property type="entry name" value="SIGNAL TRANSDUCTION HISTIDINE-PROTEIN KINASE_PHOSPHATASE UHPB"/>
    <property type="match status" value="1"/>
</dbReference>
<dbReference type="InterPro" id="IPR011623">
    <property type="entry name" value="7TMR_DISM_rcpt_extracell_dom1"/>
</dbReference>
<feature type="domain" description="Histidine kinase" evidence="5">
    <location>
        <begin position="452"/>
        <end position="637"/>
    </location>
</feature>
<evidence type="ECO:0000313" key="7">
    <source>
        <dbReference type="Proteomes" id="UP000199729"/>
    </source>
</evidence>
<dbReference type="InterPro" id="IPR005467">
    <property type="entry name" value="His_kinase_dom"/>
</dbReference>
<reference evidence="6 7" key="1">
    <citation type="submission" date="2017-07" db="EMBL/GenBank/DDBJ databases">
        <title>Complete Genome Sequence of the cosmetic ferment Vitreoscilla filiformis (ATCC15551).</title>
        <authorList>
            <person name="Contreras S."/>
            <person name="Sagory-Zalkind P."/>
            <person name="Blanquart H."/>
            <person name="Iltis A."/>
            <person name="Morand S.C."/>
        </authorList>
    </citation>
    <scope>NUCLEOTIDE SEQUENCE [LARGE SCALE GENOMIC DNA]</scope>
    <source>
        <strain evidence="6 7">ATCC 15551</strain>
    </source>
</reference>
<evidence type="ECO:0000313" key="6">
    <source>
        <dbReference type="EMBL" id="ASM76283.1"/>
    </source>
</evidence>
<dbReference type="InterPro" id="IPR003594">
    <property type="entry name" value="HATPase_dom"/>
</dbReference>
<dbReference type="GO" id="GO:0000160">
    <property type="term" value="P:phosphorelay signal transduction system"/>
    <property type="evidence" value="ECO:0007669"/>
    <property type="project" value="UniProtKB-KW"/>
</dbReference>
<dbReference type="PROSITE" id="PS50109">
    <property type="entry name" value="HIS_KIN"/>
    <property type="match status" value="1"/>
</dbReference>
<dbReference type="Gene3D" id="3.30.565.10">
    <property type="entry name" value="Histidine kinase-like ATPase, C-terminal domain"/>
    <property type="match status" value="1"/>
</dbReference>
<keyword evidence="3" id="KW-0902">Two-component regulatory system</keyword>
<proteinExistence type="predicted"/>
<dbReference type="KEGG" id="vff:VITFI_CDS0504"/>
<dbReference type="InterPro" id="IPR050482">
    <property type="entry name" value="Sensor_HK_TwoCompSys"/>
</dbReference>
<organism evidence="6 7">
    <name type="scientific">Vitreoscilla filiformis</name>
    <dbReference type="NCBI Taxonomy" id="63"/>
    <lineage>
        <taxon>Bacteria</taxon>
        <taxon>Pseudomonadati</taxon>
        <taxon>Pseudomonadota</taxon>
        <taxon>Betaproteobacteria</taxon>
        <taxon>Neisseriales</taxon>
        <taxon>Neisseriaceae</taxon>
        <taxon>Vitreoscilla</taxon>
    </lineage>
</organism>
<keyword evidence="4" id="KW-0812">Transmembrane</keyword>
<feature type="transmembrane region" description="Helical" evidence="4">
    <location>
        <begin position="353"/>
        <end position="372"/>
    </location>
</feature>
<feature type="transmembrane region" description="Helical" evidence="4">
    <location>
        <begin position="384"/>
        <end position="401"/>
    </location>
</feature>
<protein>
    <recommendedName>
        <fullName evidence="5">Histidine kinase domain-containing protein</fullName>
    </recommendedName>
</protein>
<evidence type="ECO:0000256" key="4">
    <source>
        <dbReference type="SAM" id="Phobius"/>
    </source>
</evidence>
<dbReference type="PANTHER" id="PTHR24421">
    <property type="entry name" value="NITRATE/NITRITE SENSOR PROTEIN NARX-RELATED"/>
    <property type="match status" value="1"/>
</dbReference>
<feature type="transmembrane region" description="Helical" evidence="4">
    <location>
        <begin position="328"/>
        <end position="346"/>
    </location>
</feature>
<keyword evidence="4" id="KW-1133">Transmembrane helix</keyword>
<dbReference type="Proteomes" id="UP000199729">
    <property type="component" value="Chromosome"/>
</dbReference>
<dbReference type="AlphaFoldDB" id="A0A221KBU8"/>
<dbReference type="SMART" id="SM00387">
    <property type="entry name" value="HATPase_c"/>
    <property type="match status" value="1"/>
</dbReference>
<dbReference type="Pfam" id="PF07695">
    <property type="entry name" value="7TMR-DISM_7TM"/>
    <property type="match status" value="1"/>
</dbReference>
<feature type="transmembrane region" description="Helical" evidence="4">
    <location>
        <begin position="207"/>
        <end position="228"/>
    </location>
</feature>
<accession>A0A221KBU8</accession>
<evidence type="ECO:0000256" key="1">
    <source>
        <dbReference type="ARBA" id="ARBA00022679"/>
    </source>
</evidence>